<keyword evidence="1" id="KW-1003">Cell membrane</keyword>
<evidence type="ECO:0000256" key="1">
    <source>
        <dbReference type="ARBA" id="ARBA00022475"/>
    </source>
</evidence>
<dbReference type="PANTHER" id="PTHR37485:SF1">
    <property type="entry name" value="CELL DIVISION PROTEIN FTSB"/>
    <property type="match status" value="1"/>
</dbReference>
<organism evidence="9">
    <name type="scientific">hydrothermal vent metagenome</name>
    <dbReference type="NCBI Taxonomy" id="652676"/>
    <lineage>
        <taxon>unclassified sequences</taxon>
        <taxon>metagenomes</taxon>
        <taxon>ecological metagenomes</taxon>
    </lineage>
</organism>
<keyword evidence="3 8" id="KW-0812">Transmembrane</keyword>
<keyword evidence="5 8" id="KW-0472">Membrane</keyword>
<proteinExistence type="predicted"/>
<dbReference type="EMBL" id="FAXC01000086">
    <property type="protein sequence ID" value="CUV08582.1"/>
    <property type="molecule type" value="Genomic_DNA"/>
</dbReference>
<dbReference type="InterPro" id="IPR023081">
    <property type="entry name" value="Cell_div_FtsB"/>
</dbReference>
<evidence type="ECO:0000256" key="5">
    <source>
        <dbReference type="ARBA" id="ARBA00023136"/>
    </source>
</evidence>
<dbReference type="PANTHER" id="PTHR37485">
    <property type="entry name" value="CELL DIVISION PROTEIN FTSB"/>
    <property type="match status" value="1"/>
</dbReference>
<dbReference type="GO" id="GO:0030428">
    <property type="term" value="C:cell septum"/>
    <property type="evidence" value="ECO:0007669"/>
    <property type="project" value="TreeGrafter"/>
</dbReference>
<evidence type="ECO:0000256" key="2">
    <source>
        <dbReference type="ARBA" id="ARBA00022618"/>
    </source>
</evidence>
<dbReference type="InterPro" id="IPR007060">
    <property type="entry name" value="FtsL/DivIC"/>
</dbReference>
<protein>
    <recommendedName>
        <fullName evidence="10">Cell division protein DivIC (FtsB), stabilizes FtsL against RasP cleavage</fullName>
    </recommendedName>
</protein>
<dbReference type="GO" id="GO:0043093">
    <property type="term" value="P:FtsZ-dependent cytokinesis"/>
    <property type="evidence" value="ECO:0007669"/>
    <property type="project" value="TreeGrafter"/>
</dbReference>
<keyword evidence="7" id="KW-0175">Coiled coil</keyword>
<dbReference type="AlphaFoldDB" id="A0A160VEC5"/>
<sequence>MRSNPKRIRQNKKQANQIQQQLIRAILIIGALMLLIIFFFGDHGLYQLYLLRSERSDIQAAITALREQKETLEAEKNKLTTDSKYIEQLARERFRMAKKGEKVFKVIEKKPE</sequence>
<evidence type="ECO:0000256" key="3">
    <source>
        <dbReference type="ARBA" id="ARBA00022692"/>
    </source>
</evidence>
<evidence type="ECO:0000256" key="7">
    <source>
        <dbReference type="SAM" id="Coils"/>
    </source>
</evidence>
<dbReference type="Pfam" id="PF04977">
    <property type="entry name" value="DivIC"/>
    <property type="match status" value="1"/>
</dbReference>
<keyword evidence="2" id="KW-0132">Cell division</keyword>
<evidence type="ECO:0000313" key="9">
    <source>
        <dbReference type="EMBL" id="CUV08582.1"/>
    </source>
</evidence>
<accession>A0A160VEC5</accession>
<evidence type="ECO:0008006" key="10">
    <source>
        <dbReference type="Google" id="ProtNLM"/>
    </source>
</evidence>
<keyword evidence="6" id="KW-0131">Cell cycle</keyword>
<keyword evidence="4 8" id="KW-1133">Transmembrane helix</keyword>
<reference evidence="9" key="1">
    <citation type="submission" date="2015-10" db="EMBL/GenBank/DDBJ databases">
        <authorList>
            <person name="Gilbert D.G."/>
        </authorList>
    </citation>
    <scope>NUCLEOTIDE SEQUENCE</scope>
</reference>
<evidence type="ECO:0000256" key="4">
    <source>
        <dbReference type="ARBA" id="ARBA00022989"/>
    </source>
</evidence>
<gene>
    <name evidence="9" type="ORF">MGWOODY_Mmi1824</name>
</gene>
<feature type="coiled-coil region" evidence="7">
    <location>
        <begin position="55"/>
        <end position="82"/>
    </location>
</feature>
<evidence type="ECO:0000256" key="8">
    <source>
        <dbReference type="SAM" id="Phobius"/>
    </source>
</evidence>
<evidence type="ECO:0000256" key="6">
    <source>
        <dbReference type="ARBA" id="ARBA00023306"/>
    </source>
</evidence>
<name>A0A160VEC5_9ZZZZ</name>
<feature type="transmembrane region" description="Helical" evidence="8">
    <location>
        <begin position="21"/>
        <end position="41"/>
    </location>
</feature>